<reference evidence="1 2" key="3">
    <citation type="journal article" date="2013" name="Rice">
        <title>Improvement of the Oryza sativa Nipponbare reference genome using next generation sequence and optical map data.</title>
        <authorList>
            <person name="Kawahara Y."/>
            <person name="de la Bastide M."/>
            <person name="Hamilton J.P."/>
            <person name="Kanamori H."/>
            <person name="McCombie W.R."/>
            <person name="Ouyang S."/>
            <person name="Schwartz D.C."/>
            <person name="Tanaka T."/>
            <person name="Wu J."/>
            <person name="Zhou S."/>
            <person name="Childs K.L."/>
            <person name="Davidson R.M."/>
            <person name="Lin H."/>
            <person name="Quesada-Ocampo L."/>
            <person name="Vaillancourt B."/>
            <person name="Sakai H."/>
            <person name="Lee S.S."/>
            <person name="Kim J."/>
            <person name="Numa H."/>
            <person name="Itoh T."/>
            <person name="Buell C.R."/>
            <person name="Matsumoto T."/>
        </authorList>
    </citation>
    <scope>NUCLEOTIDE SEQUENCE [LARGE SCALE GENOMIC DNA]</scope>
    <source>
        <strain evidence="2">cv. Nipponbare</strain>
    </source>
</reference>
<name>A0A0P0VEV7_ORYSJ</name>
<dbReference type="PaxDb" id="39947-A0A0P0VEV7"/>
<accession>A0A0P0VEV7</accession>
<organism evidence="1 2">
    <name type="scientific">Oryza sativa subsp. japonica</name>
    <name type="common">Rice</name>
    <dbReference type="NCBI Taxonomy" id="39947"/>
    <lineage>
        <taxon>Eukaryota</taxon>
        <taxon>Viridiplantae</taxon>
        <taxon>Streptophyta</taxon>
        <taxon>Embryophyta</taxon>
        <taxon>Tracheophyta</taxon>
        <taxon>Spermatophyta</taxon>
        <taxon>Magnoliopsida</taxon>
        <taxon>Liliopsida</taxon>
        <taxon>Poales</taxon>
        <taxon>Poaceae</taxon>
        <taxon>BOP clade</taxon>
        <taxon>Oryzoideae</taxon>
        <taxon>Oryzeae</taxon>
        <taxon>Oryzinae</taxon>
        <taxon>Oryza</taxon>
        <taxon>Oryza sativa</taxon>
    </lineage>
</organism>
<dbReference type="EMBL" id="AP014958">
    <property type="protein sequence ID" value="BAS77036.1"/>
    <property type="molecule type" value="Genomic_DNA"/>
</dbReference>
<dbReference type="AlphaFoldDB" id="A0A0P0VEV7"/>
<evidence type="ECO:0000313" key="1">
    <source>
        <dbReference type="EMBL" id="BAS77036.1"/>
    </source>
</evidence>
<protein>
    <submittedName>
        <fullName evidence="1">Os02g0154100 protein</fullName>
    </submittedName>
</protein>
<gene>
    <name evidence="1" type="ordered locus">Os02g0154100</name>
    <name evidence="1" type="ORF">OSNPB_020154100</name>
</gene>
<evidence type="ECO:0000313" key="2">
    <source>
        <dbReference type="Proteomes" id="UP000059680"/>
    </source>
</evidence>
<proteinExistence type="predicted"/>
<dbReference type="InParanoid" id="A0A0P0VEV7"/>
<reference evidence="2" key="1">
    <citation type="journal article" date="2005" name="Nature">
        <title>The map-based sequence of the rice genome.</title>
        <authorList>
            <consortium name="International rice genome sequencing project (IRGSP)"/>
            <person name="Matsumoto T."/>
            <person name="Wu J."/>
            <person name="Kanamori H."/>
            <person name="Katayose Y."/>
            <person name="Fujisawa M."/>
            <person name="Namiki N."/>
            <person name="Mizuno H."/>
            <person name="Yamamoto K."/>
            <person name="Antonio B.A."/>
            <person name="Baba T."/>
            <person name="Sakata K."/>
            <person name="Nagamura Y."/>
            <person name="Aoki H."/>
            <person name="Arikawa K."/>
            <person name="Arita K."/>
            <person name="Bito T."/>
            <person name="Chiden Y."/>
            <person name="Fujitsuka N."/>
            <person name="Fukunaka R."/>
            <person name="Hamada M."/>
            <person name="Harada C."/>
            <person name="Hayashi A."/>
            <person name="Hijishita S."/>
            <person name="Honda M."/>
            <person name="Hosokawa S."/>
            <person name="Ichikawa Y."/>
            <person name="Idonuma A."/>
            <person name="Iijima M."/>
            <person name="Ikeda M."/>
            <person name="Ikeno M."/>
            <person name="Ito K."/>
            <person name="Ito S."/>
            <person name="Ito T."/>
            <person name="Ito Y."/>
            <person name="Ito Y."/>
            <person name="Iwabuchi A."/>
            <person name="Kamiya K."/>
            <person name="Karasawa W."/>
            <person name="Kurita K."/>
            <person name="Katagiri S."/>
            <person name="Kikuta A."/>
            <person name="Kobayashi H."/>
            <person name="Kobayashi N."/>
            <person name="Machita K."/>
            <person name="Maehara T."/>
            <person name="Masukawa M."/>
            <person name="Mizubayashi T."/>
            <person name="Mukai Y."/>
            <person name="Nagasaki H."/>
            <person name="Nagata Y."/>
            <person name="Naito S."/>
            <person name="Nakashima M."/>
            <person name="Nakama Y."/>
            <person name="Nakamichi Y."/>
            <person name="Nakamura M."/>
            <person name="Meguro A."/>
            <person name="Negishi M."/>
            <person name="Ohta I."/>
            <person name="Ohta T."/>
            <person name="Okamoto M."/>
            <person name="Ono N."/>
            <person name="Saji S."/>
            <person name="Sakaguchi M."/>
            <person name="Sakai K."/>
            <person name="Shibata M."/>
            <person name="Shimokawa T."/>
            <person name="Song J."/>
            <person name="Takazaki Y."/>
            <person name="Terasawa K."/>
            <person name="Tsugane M."/>
            <person name="Tsuji K."/>
            <person name="Ueda S."/>
            <person name="Waki K."/>
            <person name="Yamagata H."/>
            <person name="Yamamoto M."/>
            <person name="Yamamoto S."/>
            <person name="Yamane H."/>
            <person name="Yoshiki S."/>
            <person name="Yoshihara R."/>
            <person name="Yukawa K."/>
            <person name="Zhong H."/>
            <person name="Yano M."/>
            <person name="Yuan Q."/>
            <person name="Ouyang S."/>
            <person name="Liu J."/>
            <person name="Jones K.M."/>
            <person name="Gansberger K."/>
            <person name="Moffat K."/>
            <person name="Hill J."/>
            <person name="Bera J."/>
            <person name="Fadrosh D."/>
            <person name="Jin S."/>
            <person name="Johri S."/>
            <person name="Kim M."/>
            <person name="Overton L."/>
            <person name="Reardon M."/>
            <person name="Tsitrin T."/>
            <person name="Vuong H."/>
            <person name="Weaver B."/>
            <person name="Ciecko A."/>
            <person name="Tallon L."/>
            <person name="Jackson J."/>
            <person name="Pai G."/>
            <person name="Aken S.V."/>
            <person name="Utterback T."/>
            <person name="Reidmuller S."/>
            <person name="Feldblyum T."/>
            <person name="Hsiao J."/>
            <person name="Zismann V."/>
            <person name="Iobst S."/>
            <person name="de Vazeille A.R."/>
            <person name="Buell C.R."/>
            <person name="Ying K."/>
            <person name="Li Y."/>
            <person name="Lu T."/>
            <person name="Huang Y."/>
            <person name="Zhao Q."/>
            <person name="Feng Q."/>
            <person name="Zhang L."/>
            <person name="Zhu J."/>
            <person name="Weng Q."/>
            <person name="Mu J."/>
            <person name="Lu Y."/>
            <person name="Fan D."/>
            <person name="Liu Y."/>
            <person name="Guan J."/>
            <person name="Zhang Y."/>
            <person name="Yu S."/>
            <person name="Liu X."/>
            <person name="Zhang Y."/>
            <person name="Hong G."/>
            <person name="Han B."/>
            <person name="Choisne N."/>
            <person name="Demange N."/>
            <person name="Orjeda G."/>
            <person name="Samain S."/>
            <person name="Cattolico L."/>
            <person name="Pelletier E."/>
            <person name="Couloux A."/>
            <person name="Segurens B."/>
            <person name="Wincker P."/>
            <person name="D'Hont A."/>
            <person name="Scarpelli C."/>
            <person name="Weissenbach J."/>
            <person name="Salanoubat M."/>
            <person name="Quetier F."/>
            <person name="Yu Y."/>
            <person name="Kim H.R."/>
            <person name="Rambo T."/>
            <person name="Currie J."/>
            <person name="Collura K."/>
            <person name="Luo M."/>
            <person name="Yang T."/>
            <person name="Ammiraju J.S.S."/>
            <person name="Engler F."/>
            <person name="Soderlund C."/>
            <person name="Wing R.A."/>
            <person name="Palmer L.E."/>
            <person name="de la Bastide M."/>
            <person name="Spiegel L."/>
            <person name="Nascimento L."/>
            <person name="Zutavern T."/>
            <person name="O'Shaughnessy A."/>
            <person name="Dike S."/>
            <person name="Dedhia N."/>
            <person name="Preston R."/>
            <person name="Balija V."/>
            <person name="McCombie W.R."/>
            <person name="Chow T."/>
            <person name="Chen H."/>
            <person name="Chung M."/>
            <person name="Chen C."/>
            <person name="Shaw J."/>
            <person name="Wu H."/>
            <person name="Hsiao K."/>
            <person name="Chao Y."/>
            <person name="Chu M."/>
            <person name="Cheng C."/>
            <person name="Hour A."/>
            <person name="Lee P."/>
            <person name="Lin S."/>
            <person name="Lin Y."/>
            <person name="Liou J."/>
            <person name="Liu S."/>
            <person name="Hsing Y."/>
            <person name="Raghuvanshi S."/>
            <person name="Mohanty A."/>
            <person name="Bharti A.K."/>
            <person name="Gaur A."/>
            <person name="Gupta V."/>
            <person name="Kumar D."/>
            <person name="Ravi V."/>
            <person name="Vij S."/>
            <person name="Kapur A."/>
            <person name="Khurana P."/>
            <person name="Khurana P."/>
            <person name="Khurana J.P."/>
            <person name="Tyagi A.K."/>
            <person name="Gaikwad K."/>
            <person name="Singh A."/>
            <person name="Dalal V."/>
            <person name="Srivastava S."/>
            <person name="Dixit A."/>
            <person name="Pal A.K."/>
            <person name="Ghazi I.A."/>
            <person name="Yadav M."/>
            <person name="Pandit A."/>
            <person name="Bhargava A."/>
            <person name="Sureshbabu K."/>
            <person name="Batra K."/>
            <person name="Sharma T.R."/>
            <person name="Mohapatra T."/>
            <person name="Singh N.K."/>
            <person name="Messing J."/>
            <person name="Nelson A.B."/>
            <person name="Fuks G."/>
            <person name="Kavchok S."/>
            <person name="Keizer G."/>
            <person name="Linton E."/>
            <person name="Llaca V."/>
            <person name="Song R."/>
            <person name="Tanyolac B."/>
            <person name="Young S."/>
            <person name="Ho-Il K."/>
            <person name="Hahn J.H."/>
            <person name="Sangsakoo G."/>
            <person name="Vanavichit A."/>
            <person name="de Mattos Luiz.A.T."/>
            <person name="Zimmer P.D."/>
            <person name="Malone G."/>
            <person name="Dellagostin O."/>
            <person name="de Oliveira A.C."/>
            <person name="Bevan M."/>
            <person name="Bancroft I."/>
            <person name="Minx P."/>
            <person name="Cordum H."/>
            <person name="Wilson R."/>
            <person name="Cheng Z."/>
            <person name="Jin W."/>
            <person name="Jiang J."/>
            <person name="Leong S.A."/>
            <person name="Iwama H."/>
            <person name="Gojobori T."/>
            <person name="Itoh T."/>
            <person name="Niimura Y."/>
            <person name="Fujii Y."/>
            <person name="Habara T."/>
            <person name="Sakai H."/>
            <person name="Sato Y."/>
            <person name="Wilson G."/>
            <person name="Kumar K."/>
            <person name="McCouch S."/>
            <person name="Juretic N."/>
            <person name="Hoen D."/>
            <person name="Wright S."/>
            <person name="Bruskiewich R."/>
            <person name="Bureau T."/>
            <person name="Miyao A."/>
            <person name="Hirochika H."/>
            <person name="Nishikawa T."/>
            <person name="Kadowaki K."/>
            <person name="Sugiura M."/>
            <person name="Burr B."/>
            <person name="Sasaki T."/>
        </authorList>
    </citation>
    <scope>NUCLEOTIDE SEQUENCE [LARGE SCALE GENOMIC DNA]</scope>
    <source>
        <strain evidence="2">cv. Nipponbare</strain>
    </source>
</reference>
<keyword evidence="2" id="KW-1185">Reference proteome</keyword>
<sequence length="129" mass="14984">MLESRLSSPGRWRLRPSKISWAATVLPLRELLKDAYLLVRSKRLVSVKRNTASEDLQDPLCRYYMQSIIPRGAYNLEQSSASWSWCVHALENNIARLLFSILPAPLVYLCRPWIMTLVSISEFWKCLKT</sequence>
<dbReference type="Proteomes" id="UP000059680">
    <property type="component" value="Chromosome 2"/>
</dbReference>
<reference evidence="1 2" key="2">
    <citation type="journal article" date="2013" name="Plant Cell Physiol.">
        <title>Rice Annotation Project Database (RAP-DB): an integrative and interactive database for rice genomics.</title>
        <authorList>
            <person name="Sakai H."/>
            <person name="Lee S.S."/>
            <person name="Tanaka T."/>
            <person name="Numa H."/>
            <person name="Kim J."/>
            <person name="Kawahara Y."/>
            <person name="Wakimoto H."/>
            <person name="Yang C.C."/>
            <person name="Iwamoto M."/>
            <person name="Abe T."/>
            <person name="Yamada Y."/>
            <person name="Muto A."/>
            <person name="Inokuchi H."/>
            <person name="Ikemura T."/>
            <person name="Matsumoto T."/>
            <person name="Sasaki T."/>
            <person name="Itoh T."/>
        </authorList>
    </citation>
    <scope>NUCLEOTIDE SEQUENCE [LARGE SCALE GENOMIC DNA]</scope>
    <source>
        <strain evidence="2">cv. Nipponbare</strain>
    </source>
</reference>